<keyword evidence="8" id="KW-0238">DNA-binding</keyword>
<sequence length="464" mass="50673">MIENQKIEAVKNVESEATILGALMIENKLIDRVADRLSPDDFSEALFGRVYSAIIREFSLGRTANPVTLKPYLSDDPALMELGGVGYLAGLTGSGGAIVMLETCVQQVIDMAKRRKLIDGLTTAAMMAADMSATNEEVVGAADAALSSISDHSDGVVQVSASQAFNEMLAAYDEERHGVTSGGQIHSLDEVLGPIRPHHLDILAGRPGMGKTSAALSYALGAAAAGHGVLFVSLEMNRIELMQRATSDVIFDGQSGIPYEAIRDGRFTSDNARRRVYEAARVFRNLPLHLVDASSLTIGRLNMIVRRYKRRMEAAGQNLELVMVDYLQLLRPDFRTDNMNLAVSEVSRGLKAIAKQYDLGVMALAQLNRSVESRPDKRPMLSDLRDSGQIEQDADAVVFLYRDEYYLRQGKPPETDGKFIDWQMAMDKCAGQIDFIVAKRRNGPSGSATGRFFGAYQAVRGAVQ</sequence>
<dbReference type="EMBL" id="JACT01000001">
    <property type="protein sequence ID" value="KMS57946.1"/>
    <property type="molecule type" value="Genomic_DNA"/>
</dbReference>
<protein>
    <recommendedName>
        <fullName evidence="10">DNA 5'-3' helicase</fullName>
        <ecNumber evidence="10">5.6.2.3</ecNumber>
    </recommendedName>
</protein>
<evidence type="ECO:0000256" key="9">
    <source>
        <dbReference type="ARBA" id="ARBA00023235"/>
    </source>
</evidence>
<dbReference type="SUPFAM" id="SSF52540">
    <property type="entry name" value="P-loop containing nucleoside triphosphate hydrolases"/>
    <property type="match status" value="1"/>
</dbReference>
<keyword evidence="9" id="KW-0413">Isomerase</keyword>
<dbReference type="RefSeq" id="WP_066601826.1">
    <property type="nucleotide sequence ID" value="NZ_KQ130434.1"/>
</dbReference>
<evidence type="ECO:0000256" key="8">
    <source>
        <dbReference type="ARBA" id="ARBA00023125"/>
    </source>
</evidence>
<keyword evidence="2" id="KW-0639">Primosome</keyword>
<evidence type="ECO:0000256" key="1">
    <source>
        <dbReference type="ARBA" id="ARBA00008428"/>
    </source>
</evidence>
<evidence type="ECO:0000256" key="4">
    <source>
        <dbReference type="ARBA" id="ARBA00022741"/>
    </source>
</evidence>
<dbReference type="Pfam" id="PF03796">
    <property type="entry name" value="DnaB_C"/>
    <property type="match status" value="1"/>
</dbReference>
<dbReference type="GO" id="GO:0003677">
    <property type="term" value="F:DNA binding"/>
    <property type="evidence" value="ECO:0007669"/>
    <property type="project" value="UniProtKB-KW"/>
</dbReference>
<keyword evidence="5" id="KW-0378">Hydrolase</keyword>
<dbReference type="Pfam" id="PF00772">
    <property type="entry name" value="DnaB"/>
    <property type="match status" value="1"/>
</dbReference>
<dbReference type="InterPro" id="IPR007694">
    <property type="entry name" value="DNA_helicase_DnaB-like_C"/>
</dbReference>
<proteinExistence type="inferred from homology"/>
<dbReference type="PATRIC" id="fig|1420583.3.peg.1431"/>
<comment type="similarity">
    <text evidence="1">Belongs to the helicase family. DnaB subfamily.</text>
</comment>
<dbReference type="Proteomes" id="UP000052232">
    <property type="component" value="Unassembled WGS sequence"/>
</dbReference>
<evidence type="ECO:0000256" key="3">
    <source>
        <dbReference type="ARBA" id="ARBA00022705"/>
    </source>
</evidence>
<dbReference type="InterPro" id="IPR016136">
    <property type="entry name" value="DNA_helicase_N/primase_C"/>
</dbReference>
<evidence type="ECO:0000313" key="13">
    <source>
        <dbReference type="EMBL" id="KMS57946.1"/>
    </source>
</evidence>
<evidence type="ECO:0000256" key="10">
    <source>
        <dbReference type="ARBA" id="ARBA00044969"/>
    </source>
</evidence>
<dbReference type="PROSITE" id="PS51199">
    <property type="entry name" value="SF4_HELICASE"/>
    <property type="match status" value="1"/>
</dbReference>
<keyword evidence="3" id="KW-0235">DNA replication</keyword>
<dbReference type="GO" id="GO:0005524">
    <property type="term" value="F:ATP binding"/>
    <property type="evidence" value="ECO:0007669"/>
    <property type="project" value="UniProtKB-KW"/>
</dbReference>
<evidence type="ECO:0000256" key="11">
    <source>
        <dbReference type="ARBA" id="ARBA00048954"/>
    </source>
</evidence>
<dbReference type="SUPFAM" id="SSF48024">
    <property type="entry name" value="N-terminal domain of DnaB helicase"/>
    <property type="match status" value="1"/>
</dbReference>
<dbReference type="Gene3D" id="3.40.50.300">
    <property type="entry name" value="P-loop containing nucleotide triphosphate hydrolases"/>
    <property type="match status" value="1"/>
</dbReference>
<keyword evidence="7" id="KW-0067">ATP-binding</keyword>
<dbReference type="InterPro" id="IPR007693">
    <property type="entry name" value="DNA_helicase_DnaB-like_N"/>
</dbReference>
<dbReference type="EC" id="5.6.2.3" evidence="10"/>
<dbReference type="GO" id="GO:1990077">
    <property type="term" value="C:primosome complex"/>
    <property type="evidence" value="ECO:0007669"/>
    <property type="project" value="UniProtKB-KW"/>
</dbReference>
<comment type="caution">
    <text evidence="13">The sequence shown here is derived from an EMBL/GenBank/DDBJ whole genome shotgun (WGS) entry which is preliminary data.</text>
</comment>
<comment type="catalytic activity">
    <reaction evidence="11">
        <text>ATP + H2O = ADP + phosphate + H(+)</text>
        <dbReference type="Rhea" id="RHEA:13065"/>
        <dbReference type="ChEBI" id="CHEBI:15377"/>
        <dbReference type="ChEBI" id="CHEBI:15378"/>
        <dbReference type="ChEBI" id="CHEBI:30616"/>
        <dbReference type="ChEBI" id="CHEBI:43474"/>
        <dbReference type="ChEBI" id="CHEBI:456216"/>
        <dbReference type="EC" id="5.6.2.3"/>
    </reaction>
</comment>
<dbReference type="PANTHER" id="PTHR30153">
    <property type="entry name" value="REPLICATIVE DNA HELICASE DNAB"/>
    <property type="match status" value="1"/>
</dbReference>
<evidence type="ECO:0000256" key="6">
    <source>
        <dbReference type="ARBA" id="ARBA00022806"/>
    </source>
</evidence>
<dbReference type="InterPro" id="IPR027417">
    <property type="entry name" value="P-loop_NTPase"/>
</dbReference>
<evidence type="ECO:0000256" key="5">
    <source>
        <dbReference type="ARBA" id="ARBA00022801"/>
    </source>
</evidence>
<organism evidence="13 14">
    <name type="scientific">Sphingobium cupriresistens LL01</name>
    <dbReference type="NCBI Taxonomy" id="1420583"/>
    <lineage>
        <taxon>Bacteria</taxon>
        <taxon>Pseudomonadati</taxon>
        <taxon>Pseudomonadota</taxon>
        <taxon>Alphaproteobacteria</taxon>
        <taxon>Sphingomonadales</taxon>
        <taxon>Sphingomonadaceae</taxon>
        <taxon>Sphingobium</taxon>
    </lineage>
</organism>
<evidence type="ECO:0000256" key="2">
    <source>
        <dbReference type="ARBA" id="ARBA00022515"/>
    </source>
</evidence>
<dbReference type="Gene3D" id="1.10.860.10">
    <property type="entry name" value="DNAb Helicase, Chain A"/>
    <property type="match status" value="1"/>
</dbReference>
<dbReference type="GO" id="GO:0005829">
    <property type="term" value="C:cytosol"/>
    <property type="evidence" value="ECO:0007669"/>
    <property type="project" value="TreeGrafter"/>
</dbReference>
<name>A0A0J7Y1Z3_9SPHN</name>
<dbReference type="PANTHER" id="PTHR30153:SF2">
    <property type="entry name" value="REPLICATIVE DNA HELICASE"/>
    <property type="match status" value="1"/>
</dbReference>
<gene>
    <name evidence="13" type="ORF">V473_07105</name>
</gene>
<dbReference type="InterPro" id="IPR036185">
    <property type="entry name" value="DNA_heli_DnaB-like_N_sf"/>
</dbReference>
<accession>A0A0J7Y1Z3</accession>
<feature type="domain" description="SF4 helicase" evidence="12">
    <location>
        <begin position="174"/>
        <end position="464"/>
    </location>
</feature>
<evidence type="ECO:0000256" key="7">
    <source>
        <dbReference type="ARBA" id="ARBA00022840"/>
    </source>
</evidence>
<dbReference type="AlphaFoldDB" id="A0A0J7Y1Z3"/>
<keyword evidence="6 13" id="KW-0347">Helicase</keyword>
<dbReference type="GO" id="GO:0016787">
    <property type="term" value="F:hydrolase activity"/>
    <property type="evidence" value="ECO:0007669"/>
    <property type="project" value="UniProtKB-KW"/>
</dbReference>
<evidence type="ECO:0000259" key="12">
    <source>
        <dbReference type="PROSITE" id="PS51199"/>
    </source>
</evidence>
<dbReference type="GO" id="GO:0043139">
    <property type="term" value="F:5'-3' DNA helicase activity"/>
    <property type="evidence" value="ECO:0007669"/>
    <property type="project" value="UniProtKB-EC"/>
</dbReference>
<evidence type="ECO:0000313" key="14">
    <source>
        <dbReference type="Proteomes" id="UP000052232"/>
    </source>
</evidence>
<reference evidence="13 14" key="1">
    <citation type="journal article" date="2015" name="G3 (Bethesda)">
        <title>Insights into Ongoing Evolution of the Hexachlorocyclohexane Catabolic Pathway from Comparative Genomics of Ten Sphingomonadaceae Strains.</title>
        <authorList>
            <person name="Pearce S.L."/>
            <person name="Oakeshott J.G."/>
            <person name="Pandey G."/>
        </authorList>
    </citation>
    <scope>NUCLEOTIDE SEQUENCE [LARGE SCALE GENOMIC DNA]</scope>
    <source>
        <strain evidence="13 14">LL01</strain>
    </source>
</reference>
<dbReference type="GO" id="GO:0006269">
    <property type="term" value="P:DNA replication, synthesis of primer"/>
    <property type="evidence" value="ECO:0007669"/>
    <property type="project" value="UniProtKB-KW"/>
</dbReference>
<keyword evidence="4" id="KW-0547">Nucleotide-binding</keyword>
<dbReference type="STRING" id="1420583.V473_07105"/>
<keyword evidence="14" id="KW-1185">Reference proteome</keyword>